<evidence type="ECO:0000256" key="1">
    <source>
        <dbReference type="SAM" id="MobiDB-lite"/>
    </source>
</evidence>
<name>W9REL8_9ROSA</name>
<evidence type="ECO:0000313" key="2">
    <source>
        <dbReference type="EMBL" id="EXB86680.1"/>
    </source>
</evidence>
<feature type="region of interest" description="Disordered" evidence="1">
    <location>
        <begin position="91"/>
        <end position="112"/>
    </location>
</feature>
<accession>W9REL8</accession>
<proteinExistence type="predicted"/>
<dbReference type="Proteomes" id="UP000030645">
    <property type="component" value="Unassembled WGS sequence"/>
</dbReference>
<protein>
    <submittedName>
        <fullName evidence="2">Uncharacterized protein</fullName>
    </submittedName>
</protein>
<gene>
    <name evidence="2" type="ORF">L484_013211</name>
</gene>
<reference evidence="3" key="1">
    <citation type="submission" date="2013-01" db="EMBL/GenBank/DDBJ databases">
        <title>Draft Genome Sequence of a Mulberry Tree, Morus notabilis C.K. Schneid.</title>
        <authorList>
            <person name="He N."/>
            <person name="Zhao S."/>
        </authorList>
    </citation>
    <scope>NUCLEOTIDE SEQUENCE</scope>
</reference>
<sequence>MTATNIDAWEDLLDLVKTLPPPSLLQSLSPSTQIRTGENLGGYGFQFCLLCVSIYHFCRRRSSTTAKPSWNSVLHRVGSCLLRLGSLTLREDNKSPGNIAPRLRSDGSSAPL</sequence>
<organism evidence="2 3">
    <name type="scientific">Morus notabilis</name>
    <dbReference type="NCBI Taxonomy" id="981085"/>
    <lineage>
        <taxon>Eukaryota</taxon>
        <taxon>Viridiplantae</taxon>
        <taxon>Streptophyta</taxon>
        <taxon>Embryophyta</taxon>
        <taxon>Tracheophyta</taxon>
        <taxon>Spermatophyta</taxon>
        <taxon>Magnoliopsida</taxon>
        <taxon>eudicotyledons</taxon>
        <taxon>Gunneridae</taxon>
        <taxon>Pentapetalae</taxon>
        <taxon>rosids</taxon>
        <taxon>fabids</taxon>
        <taxon>Rosales</taxon>
        <taxon>Moraceae</taxon>
        <taxon>Moreae</taxon>
        <taxon>Morus</taxon>
    </lineage>
</organism>
<dbReference type="EMBL" id="KE344918">
    <property type="protein sequence ID" value="EXB86680.1"/>
    <property type="molecule type" value="Genomic_DNA"/>
</dbReference>
<keyword evidence="3" id="KW-1185">Reference proteome</keyword>
<dbReference type="AlphaFoldDB" id="W9REL8"/>
<evidence type="ECO:0000313" key="3">
    <source>
        <dbReference type="Proteomes" id="UP000030645"/>
    </source>
</evidence>